<dbReference type="AlphaFoldDB" id="A0A9Q1MZC9"/>
<dbReference type="OrthoDB" id="1912652at2759"/>
<evidence type="ECO:0000256" key="1">
    <source>
        <dbReference type="ARBA" id="ARBA00010502"/>
    </source>
</evidence>
<organism evidence="4 5">
    <name type="scientific">Anisodus acutangulus</name>
    <dbReference type="NCBI Taxonomy" id="402998"/>
    <lineage>
        <taxon>Eukaryota</taxon>
        <taxon>Viridiplantae</taxon>
        <taxon>Streptophyta</taxon>
        <taxon>Embryophyta</taxon>
        <taxon>Tracheophyta</taxon>
        <taxon>Spermatophyta</taxon>
        <taxon>Magnoliopsida</taxon>
        <taxon>eudicotyledons</taxon>
        <taxon>Gunneridae</taxon>
        <taxon>Pentapetalae</taxon>
        <taxon>asterids</taxon>
        <taxon>lamiids</taxon>
        <taxon>Solanales</taxon>
        <taxon>Solanaceae</taxon>
        <taxon>Solanoideae</taxon>
        <taxon>Hyoscyameae</taxon>
        <taxon>Anisodus</taxon>
    </lineage>
</organism>
<keyword evidence="3" id="KW-0812">Transmembrane</keyword>
<sequence length="308" mass="33976">MSLLDKLWDDTVAGPRPDSGLGKLRKYSTFTPRSNSGKESEVSTPRSFTEEASEDAVKVTRSIMIVKPNGSQNRDSHPVSPAGTTPPVSPFAGSAGREAYRFRRRSVSFAYENASGVGPRSPRPPYDLAGPKFGTFGLCHKLETDAWTPVLCTSFCDKVYQACSNAYFSIDAQTQVLAPCAVNDFIREELCRVADFSVKSLSDDPEEVSCYGGKSSVDYIADSWRTSRSKVQEKADSSGLVEDFKQWVEDMTFKERISWAVGGMVLTAGLVLTSQRKRKSHRQRQKLVALQRTAKKWEGRGSPTSLTS</sequence>
<keyword evidence="5" id="KW-1185">Reference proteome</keyword>
<dbReference type="PANTHER" id="PTHR37390:SF1">
    <property type="entry name" value="FOLATE-BINDING PROTEIN 1"/>
    <property type="match status" value="1"/>
</dbReference>
<feature type="transmembrane region" description="Helical" evidence="3">
    <location>
        <begin position="257"/>
        <end position="274"/>
    </location>
</feature>
<dbReference type="InterPro" id="IPR008406">
    <property type="entry name" value="DRM/ARP"/>
</dbReference>
<name>A0A9Q1MZC9_9SOLA</name>
<evidence type="ECO:0008006" key="6">
    <source>
        <dbReference type="Google" id="ProtNLM"/>
    </source>
</evidence>
<evidence type="ECO:0000256" key="3">
    <source>
        <dbReference type="SAM" id="Phobius"/>
    </source>
</evidence>
<keyword evidence="3" id="KW-0472">Membrane</keyword>
<protein>
    <recommendedName>
        <fullName evidence="6">Folate receptor-like domain-containing protein</fullName>
    </recommendedName>
</protein>
<dbReference type="Proteomes" id="UP001152561">
    <property type="component" value="Unassembled WGS sequence"/>
</dbReference>
<comment type="caution">
    <text evidence="4">The sequence shown here is derived from an EMBL/GenBank/DDBJ whole genome shotgun (WGS) entry which is preliminary data.</text>
</comment>
<comment type="similarity">
    <text evidence="1">Belongs to the DRM1/ARP family.</text>
</comment>
<keyword evidence="3" id="KW-1133">Transmembrane helix</keyword>
<proteinExistence type="inferred from homology"/>
<dbReference type="Pfam" id="PF05564">
    <property type="entry name" value="Auxin_repressed"/>
    <property type="match status" value="1"/>
</dbReference>
<feature type="region of interest" description="Disordered" evidence="2">
    <location>
        <begin position="67"/>
        <end position="94"/>
    </location>
</feature>
<dbReference type="EMBL" id="JAJAGQ010000001">
    <property type="protein sequence ID" value="KAJ8572849.1"/>
    <property type="molecule type" value="Genomic_DNA"/>
</dbReference>
<feature type="region of interest" description="Disordered" evidence="2">
    <location>
        <begin position="1"/>
        <end position="55"/>
    </location>
</feature>
<evidence type="ECO:0000256" key="2">
    <source>
        <dbReference type="SAM" id="MobiDB-lite"/>
    </source>
</evidence>
<gene>
    <name evidence="4" type="ORF">K7X08_009360</name>
</gene>
<dbReference type="PANTHER" id="PTHR37390">
    <property type="entry name" value="OS02G0592500 PROTEIN"/>
    <property type="match status" value="1"/>
</dbReference>
<evidence type="ECO:0000313" key="4">
    <source>
        <dbReference type="EMBL" id="KAJ8572849.1"/>
    </source>
</evidence>
<accession>A0A9Q1MZC9</accession>
<evidence type="ECO:0000313" key="5">
    <source>
        <dbReference type="Proteomes" id="UP001152561"/>
    </source>
</evidence>
<dbReference type="InterPro" id="IPR053305">
    <property type="entry name" value="Folate-binding_rcpt-like"/>
</dbReference>
<reference evidence="5" key="1">
    <citation type="journal article" date="2023" name="Proc. Natl. Acad. Sci. U.S.A.">
        <title>Genomic and structural basis for evolution of tropane alkaloid biosynthesis.</title>
        <authorList>
            <person name="Wanga Y.-J."/>
            <person name="Taina T."/>
            <person name="Yua J.-Y."/>
            <person name="Lia J."/>
            <person name="Xua B."/>
            <person name="Chenc J."/>
            <person name="D'Auriad J.C."/>
            <person name="Huanga J.-P."/>
            <person name="Huanga S.-X."/>
        </authorList>
    </citation>
    <scope>NUCLEOTIDE SEQUENCE [LARGE SCALE GENOMIC DNA]</scope>
    <source>
        <strain evidence="5">cv. KIB-2019</strain>
    </source>
</reference>